<dbReference type="PRINTS" id="PR00813">
    <property type="entry name" value="BCTERIALGSPG"/>
</dbReference>
<dbReference type="STRING" id="1387353.BSF38_05730"/>
<dbReference type="InterPro" id="IPR000983">
    <property type="entry name" value="Bac_GSPG_pilin"/>
</dbReference>
<name>A0A1U7CZ17_9BACT</name>
<keyword evidence="2" id="KW-1133">Transmembrane helix</keyword>
<feature type="transmembrane region" description="Helical" evidence="2">
    <location>
        <begin position="16"/>
        <end position="37"/>
    </location>
</feature>
<dbReference type="KEGG" id="pbor:BSF38_05730"/>
<keyword evidence="1" id="KW-0488">Methylation</keyword>
<evidence type="ECO:0000313" key="4">
    <source>
        <dbReference type="Proteomes" id="UP000186309"/>
    </source>
</evidence>
<keyword evidence="2" id="KW-0472">Membrane</keyword>
<keyword evidence="4" id="KW-1185">Reference proteome</keyword>
<evidence type="ECO:0000256" key="1">
    <source>
        <dbReference type="ARBA" id="ARBA00022481"/>
    </source>
</evidence>
<proteinExistence type="predicted"/>
<keyword evidence="2" id="KW-0812">Transmembrane</keyword>
<accession>A0A1U7CZ17</accession>
<dbReference type="Proteomes" id="UP000186309">
    <property type="component" value="Chromosome"/>
</dbReference>
<dbReference type="EMBL" id="CP019082">
    <property type="protein sequence ID" value="APW64138.1"/>
    <property type="molecule type" value="Genomic_DNA"/>
</dbReference>
<evidence type="ECO:0000313" key="3">
    <source>
        <dbReference type="EMBL" id="APW64138.1"/>
    </source>
</evidence>
<dbReference type="AlphaFoldDB" id="A0A1U7CZ17"/>
<dbReference type="SUPFAM" id="SSF54523">
    <property type="entry name" value="Pili subunits"/>
    <property type="match status" value="1"/>
</dbReference>
<reference evidence="4" key="1">
    <citation type="submission" date="2016-12" db="EMBL/GenBank/DDBJ databases">
        <title>Comparative genomics of four Isosphaeraceae planctomycetes: a common pool of plasmids and glycoside hydrolase genes.</title>
        <authorList>
            <person name="Ivanova A."/>
        </authorList>
    </citation>
    <scope>NUCLEOTIDE SEQUENCE [LARGE SCALE GENOMIC DNA]</scope>
    <source>
        <strain evidence="4">PX4</strain>
    </source>
</reference>
<dbReference type="GO" id="GO:0015627">
    <property type="term" value="C:type II protein secretion system complex"/>
    <property type="evidence" value="ECO:0007669"/>
    <property type="project" value="InterPro"/>
</dbReference>
<gene>
    <name evidence="3" type="primary">xcpT_24</name>
    <name evidence="3" type="ORF">BSF38_05730</name>
</gene>
<dbReference type="PROSITE" id="PS00409">
    <property type="entry name" value="PROKAR_NTER_METHYL"/>
    <property type="match status" value="1"/>
</dbReference>
<dbReference type="InterPro" id="IPR012902">
    <property type="entry name" value="N_methyl_site"/>
</dbReference>
<dbReference type="Pfam" id="PF07963">
    <property type="entry name" value="N_methyl"/>
    <property type="match status" value="1"/>
</dbReference>
<protein>
    <submittedName>
        <fullName evidence="3">Type II secretion system protein G</fullName>
    </submittedName>
</protein>
<dbReference type="Gene3D" id="3.30.700.10">
    <property type="entry name" value="Glycoprotein, Type 4 Pilin"/>
    <property type="match status" value="1"/>
</dbReference>
<dbReference type="NCBIfam" id="TIGR02532">
    <property type="entry name" value="IV_pilin_GFxxxE"/>
    <property type="match status" value="1"/>
</dbReference>
<evidence type="ECO:0000256" key="2">
    <source>
        <dbReference type="SAM" id="Phobius"/>
    </source>
</evidence>
<sequence length="147" mass="15783">MTAGRRRSPTTDGRSGYTLIEAMVVLVVMAIVMSMGVPRFSRSLEQTRADVAAANLRAIWTAERLYWLENRRYADLSTLMSRNLVDASVCASTFYAYSATPSGDGFVAVAERGNSGTWGGRLEIDQGGTLNNLLTNSGGDVVPSVAP</sequence>
<dbReference type="InterPro" id="IPR045584">
    <property type="entry name" value="Pilin-like"/>
</dbReference>
<organism evidence="3 4">
    <name type="scientific">Paludisphaera borealis</name>
    <dbReference type="NCBI Taxonomy" id="1387353"/>
    <lineage>
        <taxon>Bacteria</taxon>
        <taxon>Pseudomonadati</taxon>
        <taxon>Planctomycetota</taxon>
        <taxon>Planctomycetia</taxon>
        <taxon>Isosphaerales</taxon>
        <taxon>Isosphaeraceae</taxon>
        <taxon>Paludisphaera</taxon>
    </lineage>
</organism>
<dbReference type="GO" id="GO:0015628">
    <property type="term" value="P:protein secretion by the type II secretion system"/>
    <property type="evidence" value="ECO:0007669"/>
    <property type="project" value="InterPro"/>
</dbReference>